<dbReference type="PROSITE" id="PS01124">
    <property type="entry name" value="HTH_ARAC_FAMILY_2"/>
    <property type="match status" value="1"/>
</dbReference>
<dbReference type="OrthoDB" id="629929at2"/>
<gene>
    <name evidence="5" type="ORF">FEF09_09800</name>
</gene>
<dbReference type="SUPFAM" id="SSF51215">
    <property type="entry name" value="Regulatory protein AraC"/>
    <property type="match status" value="1"/>
</dbReference>
<proteinExistence type="predicted"/>
<evidence type="ECO:0000256" key="1">
    <source>
        <dbReference type="ARBA" id="ARBA00023015"/>
    </source>
</evidence>
<dbReference type="GO" id="GO:0043565">
    <property type="term" value="F:sequence-specific DNA binding"/>
    <property type="evidence" value="ECO:0007669"/>
    <property type="project" value="InterPro"/>
</dbReference>
<dbReference type="SUPFAM" id="SSF46689">
    <property type="entry name" value="Homeodomain-like"/>
    <property type="match status" value="1"/>
</dbReference>
<dbReference type="InterPro" id="IPR037923">
    <property type="entry name" value="HTH-like"/>
</dbReference>
<reference evidence="5 6" key="1">
    <citation type="submission" date="2019-08" db="EMBL/GenBank/DDBJ databases">
        <title>Whole genome sequencing of chitin degrading bacteria Chitinophaga pinensis YS16.</title>
        <authorList>
            <person name="Singh R.P."/>
            <person name="Manchanda G."/>
            <person name="Maurya I.K."/>
            <person name="Joshi N.K."/>
            <person name="Srivastava A.K."/>
        </authorList>
    </citation>
    <scope>NUCLEOTIDE SEQUENCE [LARGE SCALE GENOMIC DNA]</scope>
    <source>
        <strain evidence="5 6">YS-16</strain>
    </source>
</reference>
<name>A0A5C6LU90_9BACT</name>
<feature type="domain" description="HTH araC/xylS-type" evidence="4">
    <location>
        <begin position="196"/>
        <end position="302"/>
    </location>
</feature>
<dbReference type="Proteomes" id="UP000318815">
    <property type="component" value="Unassembled WGS sequence"/>
</dbReference>
<dbReference type="RefSeq" id="WP_146304940.1">
    <property type="nucleotide sequence ID" value="NZ_VOHS01000007.1"/>
</dbReference>
<evidence type="ECO:0000256" key="2">
    <source>
        <dbReference type="ARBA" id="ARBA00023125"/>
    </source>
</evidence>
<evidence type="ECO:0000313" key="6">
    <source>
        <dbReference type="Proteomes" id="UP000318815"/>
    </source>
</evidence>
<dbReference type="Pfam" id="PF12833">
    <property type="entry name" value="HTH_18"/>
    <property type="match status" value="1"/>
</dbReference>
<dbReference type="PANTHER" id="PTHR43280">
    <property type="entry name" value="ARAC-FAMILY TRANSCRIPTIONAL REGULATOR"/>
    <property type="match status" value="1"/>
</dbReference>
<dbReference type="AlphaFoldDB" id="A0A5C6LU90"/>
<keyword evidence="6" id="KW-1185">Reference proteome</keyword>
<protein>
    <submittedName>
        <fullName evidence="5">Helix-turn-helix domain-containing protein</fullName>
    </submittedName>
</protein>
<organism evidence="5 6">
    <name type="scientific">Chitinophaga pinensis</name>
    <dbReference type="NCBI Taxonomy" id="79329"/>
    <lineage>
        <taxon>Bacteria</taxon>
        <taxon>Pseudomonadati</taxon>
        <taxon>Bacteroidota</taxon>
        <taxon>Chitinophagia</taxon>
        <taxon>Chitinophagales</taxon>
        <taxon>Chitinophagaceae</taxon>
        <taxon>Chitinophaga</taxon>
    </lineage>
</organism>
<sequence length="305" mass="35423">MMKTPEFRTNSLQCDSPDKIPLTKEHFDALSIRVYNRSDKDSRHSLSPHRRDFYKILMVTEGQGMLTVGAGTYYIEEPMIIFLHPSDIISWKGLSSGQEGYHCLFSKNLIDKHPLLKLTIEKYHLFDGQKNIIRLRYPDVTALSTIFSSMQQEELSGNRLNEDAMQTYLQLLLIQCARITDFKEPDHISDDYRHVHTFFSLLEREITNVNYTNPISMKTAKEFAANLNVHPNYLNTLLKKHTGQNVSTHIRTRLLEEAKSLLLQTDWTLQDIGYCIGFAEQPNFSLFFKKNAGITPAEYRRKIRN</sequence>
<dbReference type="InterPro" id="IPR009057">
    <property type="entry name" value="Homeodomain-like_sf"/>
</dbReference>
<accession>A0A5C6LU90</accession>
<dbReference type="Pfam" id="PF02311">
    <property type="entry name" value="AraC_binding"/>
    <property type="match status" value="1"/>
</dbReference>
<dbReference type="InterPro" id="IPR003313">
    <property type="entry name" value="AraC-bd"/>
</dbReference>
<keyword evidence="3" id="KW-0804">Transcription</keyword>
<dbReference type="PANTHER" id="PTHR43280:SF32">
    <property type="entry name" value="TRANSCRIPTIONAL REGULATORY PROTEIN"/>
    <property type="match status" value="1"/>
</dbReference>
<keyword evidence="1" id="KW-0805">Transcription regulation</keyword>
<dbReference type="SMART" id="SM00342">
    <property type="entry name" value="HTH_ARAC"/>
    <property type="match status" value="1"/>
</dbReference>
<evidence type="ECO:0000259" key="4">
    <source>
        <dbReference type="PROSITE" id="PS01124"/>
    </source>
</evidence>
<dbReference type="GO" id="GO:0003700">
    <property type="term" value="F:DNA-binding transcription factor activity"/>
    <property type="evidence" value="ECO:0007669"/>
    <property type="project" value="InterPro"/>
</dbReference>
<dbReference type="InterPro" id="IPR018060">
    <property type="entry name" value="HTH_AraC"/>
</dbReference>
<evidence type="ECO:0000313" key="5">
    <source>
        <dbReference type="EMBL" id="TWW00783.1"/>
    </source>
</evidence>
<dbReference type="EMBL" id="VOHS01000007">
    <property type="protein sequence ID" value="TWW00783.1"/>
    <property type="molecule type" value="Genomic_DNA"/>
</dbReference>
<keyword evidence="2" id="KW-0238">DNA-binding</keyword>
<dbReference type="Gene3D" id="1.10.10.60">
    <property type="entry name" value="Homeodomain-like"/>
    <property type="match status" value="2"/>
</dbReference>
<comment type="caution">
    <text evidence="5">The sequence shown here is derived from an EMBL/GenBank/DDBJ whole genome shotgun (WGS) entry which is preliminary data.</text>
</comment>
<evidence type="ECO:0000256" key="3">
    <source>
        <dbReference type="ARBA" id="ARBA00023163"/>
    </source>
</evidence>